<dbReference type="AlphaFoldDB" id="A0A7X1E9T8"/>
<name>A0A7X1E9T8_9BACT</name>
<dbReference type="GO" id="GO:0008483">
    <property type="term" value="F:transaminase activity"/>
    <property type="evidence" value="ECO:0007669"/>
    <property type="project" value="UniProtKB-KW"/>
</dbReference>
<dbReference type="PANTHER" id="PTHR43586:SF15">
    <property type="entry name" value="BLR3095 PROTEIN"/>
    <property type="match status" value="1"/>
</dbReference>
<keyword evidence="4" id="KW-1185">Reference proteome</keyword>
<evidence type="ECO:0000259" key="2">
    <source>
        <dbReference type="Pfam" id="PF00266"/>
    </source>
</evidence>
<dbReference type="InterPro" id="IPR015421">
    <property type="entry name" value="PyrdxlP-dep_Trfase_major"/>
</dbReference>
<dbReference type="Pfam" id="PF00266">
    <property type="entry name" value="Aminotran_5"/>
    <property type="match status" value="1"/>
</dbReference>
<dbReference type="InterPro" id="IPR015422">
    <property type="entry name" value="PyrdxlP-dep_Trfase_small"/>
</dbReference>
<dbReference type="PANTHER" id="PTHR43586">
    <property type="entry name" value="CYSTEINE DESULFURASE"/>
    <property type="match status" value="1"/>
</dbReference>
<dbReference type="EMBL" id="JACHVC010000013">
    <property type="protein sequence ID" value="MBC2607533.1"/>
    <property type="molecule type" value="Genomic_DNA"/>
</dbReference>
<comment type="caution">
    <text evidence="3">The sequence shown here is derived from an EMBL/GenBank/DDBJ whole genome shotgun (WGS) entry which is preliminary data.</text>
</comment>
<accession>A0A7X1E9T8</accession>
<keyword evidence="1" id="KW-0663">Pyridoxal phosphate</keyword>
<dbReference type="Gene3D" id="3.40.640.10">
    <property type="entry name" value="Type I PLP-dependent aspartate aminotransferase-like (Major domain)"/>
    <property type="match status" value="1"/>
</dbReference>
<gene>
    <name evidence="3" type="ORF">H5P27_15885</name>
</gene>
<evidence type="ECO:0000256" key="1">
    <source>
        <dbReference type="ARBA" id="ARBA00022898"/>
    </source>
</evidence>
<dbReference type="InterPro" id="IPR000192">
    <property type="entry name" value="Aminotrans_V_dom"/>
</dbReference>
<feature type="domain" description="Aminotransferase class V" evidence="2">
    <location>
        <begin position="116"/>
        <end position="407"/>
    </location>
</feature>
<proteinExistence type="predicted"/>
<evidence type="ECO:0000313" key="3">
    <source>
        <dbReference type="EMBL" id="MBC2607533.1"/>
    </source>
</evidence>
<reference evidence="3 4" key="1">
    <citation type="submission" date="2020-07" db="EMBL/GenBank/DDBJ databases">
        <authorList>
            <person name="Feng X."/>
        </authorList>
    </citation>
    <scope>NUCLEOTIDE SEQUENCE [LARGE SCALE GENOMIC DNA]</scope>
    <source>
        <strain evidence="3 4">JCM23202</strain>
    </source>
</reference>
<dbReference type="InterPro" id="IPR015424">
    <property type="entry name" value="PyrdxlP-dep_Trfase"/>
</dbReference>
<dbReference type="RefSeq" id="WP_185661412.1">
    <property type="nucleotide sequence ID" value="NZ_CAWPOO010000013.1"/>
</dbReference>
<sequence>MDSQKENRVNSELGAPLARREWLAKAGLLSLAAGTFKFGARGASEVKGTGSKPSGGLAGLASEFEVASTYLNSASIHPITTKAAQAIATYQDGRLMNEGASKSSTRADRQKVFSLFGKMVNAEPEELSFVPSTLVGENTVCDGLGITGAGSRVVTDEYHFMGGMYRYMELEKRGLDLEVVKAKDNRIRIEDLDKAITPETDLVAITLVSNVAGFQHDLKAVCEIAHSRGVPVYADLIQAAGVTPIDLKESGVDFAACSTYKWLMGDFGIGLMYAKRESQELLTRTRFGYWQRAKWETNYSPFDEPNNIVPDSPFRPGLSGLMGVGTIASAGVAALSYSLELLDRVGVAEIEKWRQPLLRRLHEALPSQGYLAMTPEDSKSSILSFARKDLAETNGAKLEAMGVKVSMHTHHVRISPSFFNDMDDIERLIEALA</sequence>
<dbReference type="Gene3D" id="3.90.1150.10">
    <property type="entry name" value="Aspartate Aminotransferase, domain 1"/>
    <property type="match status" value="1"/>
</dbReference>
<organism evidence="3 4">
    <name type="scientific">Pelagicoccus albus</name>
    <dbReference type="NCBI Taxonomy" id="415222"/>
    <lineage>
        <taxon>Bacteria</taxon>
        <taxon>Pseudomonadati</taxon>
        <taxon>Verrucomicrobiota</taxon>
        <taxon>Opitutia</taxon>
        <taxon>Puniceicoccales</taxon>
        <taxon>Pelagicoccaceae</taxon>
        <taxon>Pelagicoccus</taxon>
    </lineage>
</organism>
<protein>
    <submittedName>
        <fullName evidence="3">Aminotransferase class V-fold PLP-dependent enzyme</fullName>
    </submittedName>
</protein>
<dbReference type="Proteomes" id="UP000526501">
    <property type="component" value="Unassembled WGS sequence"/>
</dbReference>
<keyword evidence="3" id="KW-0032">Aminotransferase</keyword>
<keyword evidence="3" id="KW-0808">Transferase</keyword>
<evidence type="ECO:0000313" key="4">
    <source>
        <dbReference type="Proteomes" id="UP000526501"/>
    </source>
</evidence>
<dbReference type="SUPFAM" id="SSF53383">
    <property type="entry name" value="PLP-dependent transferases"/>
    <property type="match status" value="1"/>
</dbReference>